<sequence>MDAEPSQPSVVVASATSSGLSVNLHPLAILNISDHYTRSTITSSDSSLKLIGALLGSQTGREVSVVNSFELIYTLDSDGGTPKVDEEFLAMRKDQFNQVFPTQSIVGWYTVGVAPTPQDVHIHNQLANIIEPSPAALVIFNPAIPQGTKQLPFTVFESLGDGGESEREGKFVQVDYGIETGEAERIAVDGVAKESGGDTDPTGQIATLTTQRNAIAMLQERVAVIVQYISGVLNGTATVDHSILRQISSLVATLPVMDAEQFKEELKTEYNDAQLTTYLTTLLGQLEALVDYSDKHFALHPGGPSGEGDFGGVRGKGFMPTPGPPPLDYRWLHTGTKQLDLPTEPIATVETAYKPFSPLENDRIEAAWQDYPQSLKRKALDAWGVCDGEWSQKSKETKAKEVKEPKDVKDTKDAVAKKAEKGGKTDDAKKAASKAASTKDVSKERLDAYQAVIEKAYLDHSKFDVVEGVPVSQDSLFEVSLSTLSLHPVYWRQYGPRIPVIRGTWFVGDGARPCTWDLAAELEKGFQEIKPWQPSYKEELATALAVGASGEEKLMHKLPARFGSGLGVIFEDENKCRVIASGTFNYLSRQLWSSVGARPGGVYFHRGYTAALAAKEAAKSGDKSDKATSQPSSGAATPKEPKDDTKSKTEAKGAKPSSSKDSQRKASRDNSAAANEGIQDVLNKVKKDWEGKRKAFEEQAAPVIHASNDDKPCTDLILLIHGIGQDLAKEYEGFNFIYASNQLRRVLRKQSGDPAIASVMRDGRFQVLPVQWRANLNLNSSDTGDGVESERDNVFTIADITIKSSIPYVRDVTNSVLLDIPLFMSHHRQQMIEAVCAQANRTYRLWMARNPGFEKYGRVHIVAHSLGSALAGHILSTQPTTVPRLSLVPKDDRDEVKDRFLFNTSNLFLAGSPLSVFLQLEQAHLIPRGGRLNTRHSRPDEVITQAGKFGCLSVDSLYNIFYPTDPVAYAMNAAVDVAVAKTRPPLPIPSVAGSFLPPLPSMPSLPALPALPQLPQLPDVSKYIPSYFSSGDKKPKVEAIDAPTEIELSGGPAEIESKGERRFADLNPHGSIDFSLPSASVNGYLDMITSHGSYWSDQNFGAFLLAETFTTPADRARTGAASTDKAN</sequence>
<dbReference type="InterPro" id="IPR024969">
    <property type="entry name" value="EIF3F/CSN6-like_C"/>
</dbReference>
<dbReference type="GeneID" id="87810146"/>
<feature type="region of interest" description="Disordered" evidence="2">
    <location>
        <begin position="619"/>
        <end position="679"/>
    </location>
</feature>
<dbReference type="InterPro" id="IPR058055">
    <property type="entry name" value="PA-PLA1"/>
</dbReference>
<name>A0AAF0YCI7_9TREE</name>
<feature type="region of interest" description="Disordered" evidence="2">
    <location>
        <begin position="394"/>
        <end position="437"/>
    </location>
</feature>
<dbReference type="Proteomes" id="UP000827549">
    <property type="component" value="Chromosome 5"/>
</dbReference>
<dbReference type="GO" id="GO:0000338">
    <property type="term" value="P:protein deneddylation"/>
    <property type="evidence" value="ECO:0007669"/>
    <property type="project" value="InterPro"/>
</dbReference>
<evidence type="ECO:0000256" key="2">
    <source>
        <dbReference type="SAM" id="MobiDB-lite"/>
    </source>
</evidence>
<protein>
    <submittedName>
        <fullName evidence="5">Phospholipasec</fullName>
    </submittedName>
</protein>
<evidence type="ECO:0000259" key="4">
    <source>
        <dbReference type="PROSITE" id="PS51043"/>
    </source>
</evidence>
<dbReference type="GO" id="GO:0005737">
    <property type="term" value="C:cytoplasm"/>
    <property type="evidence" value="ECO:0007669"/>
    <property type="project" value="TreeGrafter"/>
</dbReference>
<reference evidence="5" key="1">
    <citation type="submission" date="2023-10" db="EMBL/GenBank/DDBJ databases">
        <authorList>
            <person name="Noh H."/>
        </authorList>
    </citation>
    <scope>NUCLEOTIDE SEQUENCE</scope>
    <source>
        <strain evidence="5">DUCC4014</strain>
    </source>
</reference>
<dbReference type="Pfam" id="PF01398">
    <property type="entry name" value="JAB"/>
    <property type="match status" value="1"/>
</dbReference>
<dbReference type="PROSITE" id="PS50249">
    <property type="entry name" value="MPN"/>
    <property type="match status" value="1"/>
</dbReference>
<dbReference type="InterPro" id="IPR037518">
    <property type="entry name" value="MPN"/>
</dbReference>
<keyword evidence="6" id="KW-1185">Reference proteome</keyword>
<comment type="similarity">
    <text evidence="1">Belongs to the peptidase M67A family. CSN6 subfamily.</text>
</comment>
<evidence type="ECO:0000256" key="1">
    <source>
        <dbReference type="ARBA" id="ARBA00010893"/>
    </source>
</evidence>
<accession>A0AAF0YCI7</accession>
<dbReference type="Pfam" id="PF02862">
    <property type="entry name" value="DDHD"/>
    <property type="match status" value="2"/>
</dbReference>
<proteinExistence type="inferred from homology"/>
<dbReference type="GO" id="GO:0008180">
    <property type="term" value="C:COP9 signalosome"/>
    <property type="evidence" value="ECO:0007669"/>
    <property type="project" value="InterPro"/>
</dbReference>
<dbReference type="CDD" id="cd08063">
    <property type="entry name" value="MPN_CSN6"/>
    <property type="match status" value="1"/>
</dbReference>
<dbReference type="EMBL" id="CP086718">
    <property type="protein sequence ID" value="WOO83447.1"/>
    <property type="molecule type" value="Genomic_DNA"/>
</dbReference>
<feature type="compositionally biased region" description="Basic and acidic residues" evidence="2">
    <location>
        <begin position="394"/>
        <end position="430"/>
    </location>
</feature>
<feature type="compositionally biased region" description="Basic and acidic residues" evidence="2">
    <location>
        <begin position="639"/>
        <end position="653"/>
    </location>
</feature>
<gene>
    <name evidence="5" type="primary">SPCC1020.13c</name>
    <name evidence="5" type="ORF">LOC62_05G006971</name>
</gene>
<evidence type="ECO:0000313" key="5">
    <source>
        <dbReference type="EMBL" id="WOO83447.1"/>
    </source>
</evidence>
<feature type="domain" description="DDHD" evidence="4">
    <location>
        <begin position="900"/>
        <end position="1110"/>
    </location>
</feature>
<dbReference type="SMART" id="SM01127">
    <property type="entry name" value="DDHD"/>
    <property type="match status" value="1"/>
</dbReference>
<dbReference type="InterPro" id="IPR033859">
    <property type="entry name" value="MPN_CSN6"/>
</dbReference>
<dbReference type="PANTHER" id="PTHR23509">
    <property type="entry name" value="PA-PL1 PHOSPHOLIPASE FAMILY"/>
    <property type="match status" value="1"/>
</dbReference>
<dbReference type="GO" id="GO:0046872">
    <property type="term" value="F:metal ion binding"/>
    <property type="evidence" value="ECO:0007669"/>
    <property type="project" value="InterPro"/>
</dbReference>
<dbReference type="GO" id="GO:0004620">
    <property type="term" value="F:phospholipase activity"/>
    <property type="evidence" value="ECO:0007669"/>
    <property type="project" value="TreeGrafter"/>
</dbReference>
<dbReference type="InterPro" id="IPR004177">
    <property type="entry name" value="DDHD_dom"/>
</dbReference>
<dbReference type="SUPFAM" id="SSF53474">
    <property type="entry name" value="alpha/beta-Hydrolases"/>
    <property type="match status" value="1"/>
</dbReference>
<organism evidence="5 6">
    <name type="scientific">Vanrija pseudolonga</name>
    <dbReference type="NCBI Taxonomy" id="143232"/>
    <lineage>
        <taxon>Eukaryota</taxon>
        <taxon>Fungi</taxon>
        <taxon>Dikarya</taxon>
        <taxon>Basidiomycota</taxon>
        <taxon>Agaricomycotina</taxon>
        <taxon>Tremellomycetes</taxon>
        <taxon>Trichosporonales</taxon>
        <taxon>Trichosporonaceae</taxon>
        <taxon>Vanrija</taxon>
    </lineage>
</organism>
<evidence type="ECO:0000259" key="3">
    <source>
        <dbReference type="PROSITE" id="PS50249"/>
    </source>
</evidence>
<dbReference type="GO" id="GO:0008237">
    <property type="term" value="F:metallopeptidase activity"/>
    <property type="evidence" value="ECO:0007669"/>
    <property type="project" value="InterPro"/>
</dbReference>
<dbReference type="RefSeq" id="XP_062629473.1">
    <property type="nucleotide sequence ID" value="XM_062773489.1"/>
</dbReference>
<dbReference type="SMART" id="SM00232">
    <property type="entry name" value="JAB_MPN"/>
    <property type="match status" value="1"/>
</dbReference>
<dbReference type="Gene3D" id="3.40.140.10">
    <property type="entry name" value="Cytidine Deaminase, domain 2"/>
    <property type="match status" value="1"/>
</dbReference>
<dbReference type="PROSITE" id="PS51043">
    <property type="entry name" value="DDHD"/>
    <property type="match status" value="1"/>
</dbReference>
<dbReference type="PANTHER" id="PTHR23509:SF6">
    <property type="entry name" value="PHOSPHOLIPASE C1020.13C-RELATED"/>
    <property type="match status" value="1"/>
</dbReference>
<dbReference type="InterPro" id="IPR000555">
    <property type="entry name" value="JAMM/MPN+_dom"/>
</dbReference>
<dbReference type="InterPro" id="IPR029058">
    <property type="entry name" value="AB_hydrolase_fold"/>
</dbReference>
<feature type="domain" description="MPN" evidence="3">
    <location>
        <begin position="22"/>
        <end position="162"/>
    </location>
</feature>
<dbReference type="AlphaFoldDB" id="A0AAF0YCI7"/>
<evidence type="ECO:0000313" key="6">
    <source>
        <dbReference type="Proteomes" id="UP000827549"/>
    </source>
</evidence>
<dbReference type="Pfam" id="PF13012">
    <property type="entry name" value="MitMem_reg"/>
    <property type="match status" value="1"/>
</dbReference>